<evidence type="ECO:0000313" key="3">
    <source>
        <dbReference type="WBParaSite" id="PSAMB.scaffold1546size30200.g13758.t1"/>
    </source>
</evidence>
<dbReference type="SUPFAM" id="SSF82866">
    <property type="entry name" value="Multidrug efflux transporter AcrB transmembrane domain"/>
    <property type="match status" value="1"/>
</dbReference>
<dbReference type="PANTHER" id="PTHR10796">
    <property type="entry name" value="PATCHED-RELATED"/>
    <property type="match status" value="1"/>
</dbReference>
<organism evidence="2 3">
    <name type="scientific">Plectus sambesii</name>
    <dbReference type="NCBI Taxonomy" id="2011161"/>
    <lineage>
        <taxon>Eukaryota</taxon>
        <taxon>Metazoa</taxon>
        <taxon>Ecdysozoa</taxon>
        <taxon>Nematoda</taxon>
        <taxon>Chromadorea</taxon>
        <taxon>Plectida</taxon>
        <taxon>Plectina</taxon>
        <taxon>Plectoidea</taxon>
        <taxon>Plectidae</taxon>
        <taxon>Plectus</taxon>
    </lineage>
</organism>
<keyword evidence="1" id="KW-0472">Membrane</keyword>
<dbReference type="InterPro" id="IPR051697">
    <property type="entry name" value="Patched_domain-protein"/>
</dbReference>
<dbReference type="GO" id="GO:0018996">
    <property type="term" value="P:molting cycle, collagen and cuticulin-based cuticle"/>
    <property type="evidence" value="ECO:0007669"/>
    <property type="project" value="TreeGrafter"/>
</dbReference>
<keyword evidence="1" id="KW-1133">Transmembrane helix</keyword>
<evidence type="ECO:0000313" key="2">
    <source>
        <dbReference type="Proteomes" id="UP000887566"/>
    </source>
</evidence>
<keyword evidence="1" id="KW-0812">Transmembrane</keyword>
<feature type="transmembrane region" description="Helical" evidence="1">
    <location>
        <begin position="293"/>
        <end position="314"/>
    </location>
</feature>
<dbReference type="PANTHER" id="PTHR10796:SF103">
    <property type="entry name" value="SSD DOMAIN-CONTAINING PROTEIN"/>
    <property type="match status" value="1"/>
</dbReference>
<dbReference type="WBParaSite" id="PSAMB.scaffold1546size30200.g13758.t1">
    <property type="protein sequence ID" value="PSAMB.scaffold1546size30200.g13758.t1"/>
    <property type="gene ID" value="PSAMB.scaffold1546size30200.g13758"/>
</dbReference>
<feature type="transmembrane region" description="Helical" evidence="1">
    <location>
        <begin position="217"/>
        <end position="240"/>
    </location>
</feature>
<dbReference type="Gene3D" id="1.20.1640.10">
    <property type="entry name" value="Multidrug efflux transporter AcrB transmembrane domain"/>
    <property type="match status" value="1"/>
</dbReference>
<proteinExistence type="predicted"/>
<feature type="transmembrane region" description="Helical" evidence="1">
    <location>
        <begin position="247"/>
        <end position="273"/>
    </location>
</feature>
<keyword evidence="2" id="KW-1185">Reference proteome</keyword>
<dbReference type="GO" id="GO:0006897">
    <property type="term" value="P:endocytosis"/>
    <property type="evidence" value="ECO:0007669"/>
    <property type="project" value="TreeGrafter"/>
</dbReference>
<sequence>MGTSRLKPDSSLTKVMVDDSEFYGNAVKFEKLFWSEGTLFTFVVNSPNFSDPTSLDRFENFITQLEGVKMSVGRQSTQLWVRDFIDYAKDWGVQPEDMNKEVETFLRGRSDITEHLTYSTEIVSANTTIQVPARFHFFTAYYGSADWIIRGDIVQSIIEVTEDHPELNAIFYHEMVECVDLMNYTRYSLKQTLGQSLLAIMLLMSILFLSSLDSSQLFPVIWVAASFIAINAMVVGYLCLWGVDMDVVAMICLLMTVGFSVDYTVHMAVTYARQTVVDGVPSSVRVRLALDEVARPILNSGLSTLTAVCLVTLVQSYMLRTFVKSVFLVVVFGQLQSLLVLPACFILLDNRGSKVAPVRTKRLRKEAEVKKELTNTTKL</sequence>
<reference evidence="3" key="1">
    <citation type="submission" date="2022-11" db="UniProtKB">
        <authorList>
            <consortium name="WormBaseParasite"/>
        </authorList>
    </citation>
    <scope>IDENTIFICATION</scope>
</reference>
<evidence type="ECO:0000256" key="1">
    <source>
        <dbReference type="SAM" id="Phobius"/>
    </source>
</evidence>
<dbReference type="GO" id="GO:0005886">
    <property type="term" value="C:plasma membrane"/>
    <property type="evidence" value="ECO:0007669"/>
    <property type="project" value="TreeGrafter"/>
</dbReference>
<accession>A0A914V4S0</accession>
<protein>
    <submittedName>
        <fullName evidence="3">Uncharacterized protein</fullName>
    </submittedName>
</protein>
<name>A0A914V4S0_9BILA</name>
<feature type="transmembrane region" description="Helical" evidence="1">
    <location>
        <begin position="192"/>
        <end position="211"/>
    </location>
</feature>
<feature type="transmembrane region" description="Helical" evidence="1">
    <location>
        <begin position="326"/>
        <end position="348"/>
    </location>
</feature>
<dbReference type="Proteomes" id="UP000887566">
    <property type="component" value="Unplaced"/>
</dbReference>
<dbReference type="AlphaFoldDB" id="A0A914V4S0"/>
<dbReference type="GO" id="GO:0030659">
    <property type="term" value="C:cytoplasmic vesicle membrane"/>
    <property type="evidence" value="ECO:0007669"/>
    <property type="project" value="TreeGrafter"/>
</dbReference>